<sequence>MSRQAPQNAHAKGNSKPEAKERLKKRTSKELKKSSAEAQMLAGENRIARFKQIFLRQSSPSNSRSPIRLPTVSNDLRHSAAMISLSSSKPEKSVSKVKKSKCGQKRVQRAHSAKRPEYINKDNDSNSSKEDTYTYIPQVANSVTLSTISQSSHRDIPKIGDEERFNLMSLHRVYINCMEYPDGRAGRSGEYNCSKLKYLIPHLPSYLVSPFPK</sequence>
<protein>
    <submittedName>
        <fullName evidence="2">Uncharacterized protein</fullName>
    </submittedName>
</protein>
<dbReference type="AlphaFoldDB" id="A0AAD2CZ57"/>
<feature type="region of interest" description="Disordered" evidence="1">
    <location>
        <begin position="83"/>
        <end position="129"/>
    </location>
</feature>
<evidence type="ECO:0000313" key="2">
    <source>
        <dbReference type="EMBL" id="CAI2374870.1"/>
    </source>
</evidence>
<dbReference type="EMBL" id="CAMPGE010016296">
    <property type="protein sequence ID" value="CAI2374870.1"/>
    <property type="molecule type" value="Genomic_DNA"/>
</dbReference>
<name>A0AAD2CZ57_EUPCR</name>
<evidence type="ECO:0000256" key="1">
    <source>
        <dbReference type="SAM" id="MobiDB-lite"/>
    </source>
</evidence>
<dbReference type="Proteomes" id="UP001295684">
    <property type="component" value="Unassembled WGS sequence"/>
</dbReference>
<comment type="caution">
    <text evidence="2">The sequence shown here is derived from an EMBL/GenBank/DDBJ whole genome shotgun (WGS) entry which is preliminary data.</text>
</comment>
<proteinExistence type="predicted"/>
<organism evidence="2 3">
    <name type="scientific">Euplotes crassus</name>
    <dbReference type="NCBI Taxonomy" id="5936"/>
    <lineage>
        <taxon>Eukaryota</taxon>
        <taxon>Sar</taxon>
        <taxon>Alveolata</taxon>
        <taxon>Ciliophora</taxon>
        <taxon>Intramacronucleata</taxon>
        <taxon>Spirotrichea</taxon>
        <taxon>Hypotrichia</taxon>
        <taxon>Euplotida</taxon>
        <taxon>Euplotidae</taxon>
        <taxon>Moneuplotes</taxon>
    </lineage>
</organism>
<evidence type="ECO:0000313" key="3">
    <source>
        <dbReference type="Proteomes" id="UP001295684"/>
    </source>
</evidence>
<feature type="compositionally biased region" description="Basic residues" evidence="1">
    <location>
        <begin position="95"/>
        <end position="113"/>
    </location>
</feature>
<gene>
    <name evidence="2" type="ORF">ECRASSUSDP1_LOCUS16228</name>
</gene>
<reference evidence="2" key="1">
    <citation type="submission" date="2023-07" db="EMBL/GenBank/DDBJ databases">
        <authorList>
            <consortium name="AG Swart"/>
            <person name="Singh M."/>
            <person name="Singh A."/>
            <person name="Seah K."/>
            <person name="Emmerich C."/>
        </authorList>
    </citation>
    <scope>NUCLEOTIDE SEQUENCE</scope>
    <source>
        <strain evidence="2">DP1</strain>
    </source>
</reference>
<keyword evidence="3" id="KW-1185">Reference proteome</keyword>
<feature type="compositionally biased region" description="Basic and acidic residues" evidence="1">
    <location>
        <begin position="114"/>
        <end position="129"/>
    </location>
</feature>
<feature type="region of interest" description="Disordered" evidence="1">
    <location>
        <begin position="1"/>
        <end position="38"/>
    </location>
</feature>
<accession>A0AAD2CZ57</accession>